<dbReference type="InterPro" id="IPR044651">
    <property type="entry name" value="OTSB-like"/>
</dbReference>
<dbReference type="Pfam" id="PF02358">
    <property type="entry name" value="Trehalose_PPase"/>
    <property type="match status" value="1"/>
</dbReference>
<reference evidence="6" key="1">
    <citation type="submission" date="2016-10" db="EMBL/GenBank/DDBJ databases">
        <authorList>
            <person name="Varghese N."/>
            <person name="Submissions S."/>
        </authorList>
    </citation>
    <scope>NUCLEOTIDE SEQUENCE [LARGE SCALE GENOMIC DNA]</scope>
    <source>
        <strain evidence="6">CGMCC 1.1761</strain>
    </source>
</reference>
<dbReference type="Gene3D" id="3.30.70.1020">
    <property type="entry name" value="Trehalose-6-phosphate phosphatase related protein, domain 2"/>
    <property type="match status" value="1"/>
</dbReference>
<dbReference type="AlphaFoldDB" id="A0A1G4PSM9"/>
<evidence type="ECO:0000256" key="2">
    <source>
        <dbReference type="ARBA" id="ARBA00008770"/>
    </source>
</evidence>
<dbReference type="STRING" id="177413.SAMN05660859_0745"/>
<dbReference type="PANTHER" id="PTHR43768">
    <property type="entry name" value="TREHALOSE 6-PHOSPHATE PHOSPHATASE"/>
    <property type="match status" value="1"/>
</dbReference>
<evidence type="ECO:0000256" key="1">
    <source>
        <dbReference type="ARBA" id="ARBA00005199"/>
    </source>
</evidence>
<dbReference type="CDD" id="cd01627">
    <property type="entry name" value="HAD_TPP"/>
    <property type="match status" value="1"/>
</dbReference>
<dbReference type="PANTHER" id="PTHR43768:SF3">
    <property type="entry name" value="TREHALOSE 6-PHOSPHATE PHOSPHATASE"/>
    <property type="match status" value="1"/>
</dbReference>
<comment type="function">
    <text evidence="4">Removes the phosphate from trehalose 6-phosphate to produce free trehalose.</text>
</comment>
<dbReference type="GO" id="GO:0005992">
    <property type="term" value="P:trehalose biosynthetic process"/>
    <property type="evidence" value="ECO:0007669"/>
    <property type="project" value="UniProtKB-UniPathway"/>
</dbReference>
<dbReference type="InterPro" id="IPR003337">
    <property type="entry name" value="Trehalose_PPase"/>
</dbReference>
<organism evidence="5 6">
    <name type="scientific">Ancylobacter rudongensis</name>
    <dbReference type="NCBI Taxonomy" id="177413"/>
    <lineage>
        <taxon>Bacteria</taxon>
        <taxon>Pseudomonadati</taxon>
        <taxon>Pseudomonadota</taxon>
        <taxon>Alphaproteobacteria</taxon>
        <taxon>Hyphomicrobiales</taxon>
        <taxon>Xanthobacteraceae</taxon>
        <taxon>Ancylobacter</taxon>
    </lineage>
</organism>
<evidence type="ECO:0000313" key="5">
    <source>
        <dbReference type="EMBL" id="SCW35195.1"/>
    </source>
</evidence>
<dbReference type="InterPro" id="IPR036412">
    <property type="entry name" value="HAD-like_sf"/>
</dbReference>
<accession>A0A1G4PSM9</accession>
<dbReference type="UniPathway" id="UPA00299"/>
<dbReference type="GO" id="GO:0004805">
    <property type="term" value="F:trehalose-phosphatase activity"/>
    <property type="evidence" value="ECO:0007669"/>
    <property type="project" value="UniProtKB-EC"/>
</dbReference>
<sequence>MTAAGTHADCNSLSSYLKKPEPGGYTDSMATAPTEPLSLLPRPDWALFLDIDGTLIDHADHPEGVDIPTDLPDLLAQLQLALDGAVALVSGRTIDWMDRRFAPTRLAASGQHGAEVRLAPDAPSVPIPLPRWRKPLEQALDEVLSTWPGVYVEHKPLSLAVHFRAVPQFGEAIMDRVIQLGMGIDGGVEFLKGKYVIEVRQAGRNKGTAVAELMNSALFTGRRPVFLGDDVTDEDGFRAVRAAGGLALAVGPRPTDQADFRLASPSEVRRWLTDLPKALERVDS</sequence>
<dbReference type="Gene3D" id="3.40.50.1000">
    <property type="entry name" value="HAD superfamily/HAD-like"/>
    <property type="match status" value="1"/>
</dbReference>
<dbReference type="EMBL" id="FMTP01000001">
    <property type="protein sequence ID" value="SCW35195.1"/>
    <property type="molecule type" value="Genomic_DNA"/>
</dbReference>
<dbReference type="EC" id="3.1.3.12" evidence="4"/>
<comment type="cofactor">
    <cofactor evidence="4">
        <name>Mg(2+)</name>
        <dbReference type="ChEBI" id="CHEBI:18420"/>
    </cofactor>
</comment>
<keyword evidence="6" id="KW-1185">Reference proteome</keyword>
<comment type="pathway">
    <text evidence="1 4">Glycan biosynthesis; trehalose biosynthesis.</text>
</comment>
<dbReference type="GO" id="GO:0046872">
    <property type="term" value="F:metal ion binding"/>
    <property type="evidence" value="ECO:0007669"/>
    <property type="project" value="UniProtKB-KW"/>
</dbReference>
<evidence type="ECO:0000313" key="6">
    <source>
        <dbReference type="Proteomes" id="UP000198889"/>
    </source>
</evidence>
<proteinExistence type="inferred from homology"/>
<comment type="catalytic activity">
    <reaction evidence="4">
        <text>alpha,alpha-trehalose 6-phosphate + H2O = alpha,alpha-trehalose + phosphate</text>
        <dbReference type="Rhea" id="RHEA:23420"/>
        <dbReference type="ChEBI" id="CHEBI:15377"/>
        <dbReference type="ChEBI" id="CHEBI:16551"/>
        <dbReference type="ChEBI" id="CHEBI:43474"/>
        <dbReference type="ChEBI" id="CHEBI:58429"/>
        <dbReference type="EC" id="3.1.3.12"/>
    </reaction>
</comment>
<dbReference type="InterPro" id="IPR006379">
    <property type="entry name" value="HAD-SF_hydro_IIB"/>
</dbReference>
<dbReference type="InterPro" id="IPR023214">
    <property type="entry name" value="HAD_sf"/>
</dbReference>
<dbReference type="Proteomes" id="UP000198889">
    <property type="component" value="Unassembled WGS sequence"/>
</dbReference>
<keyword evidence="4" id="KW-0460">Magnesium</keyword>
<dbReference type="NCBIfam" id="TIGR01484">
    <property type="entry name" value="HAD-SF-IIB"/>
    <property type="match status" value="1"/>
</dbReference>
<evidence type="ECO:0000256" key="4">
    <source>
        <dbReference type="RuleBase" id="RU361117"/>
    </source>
</evidence>
<keyword evidence="3 4" id="KW-0378">Hydrolase</keyword>
<protein>
    <recommendedName>
        <fullName evidence="4">Trehalose 6-phosphate phosphatase</fullName>
        <ecNumber evidence="4">3.1.3.12</ecNumber>
    </recommendedName>
</protein>
<comment type="similarity">
    <text evidence="2 4">Belongs to the trehalose phosphatase family.</text>
</comment>
<gene>
    <name evidence="5" type="ORF">SAMN05660859_0745</name>
</gene>
<keyword evidence="4" id="KW-0479">Metal-binding</keyword>
<dbReference type="SUPFAM" id="SSF56784">
    <property type="entry name" value="HAD-like"/>
    <property type="match status" value="1"/>
</dbReference>
<dbReference type="NCBIfam" id="TIGR00685">
    <property type="entry name" value="T6PP"/>
    <property type="match status" value="1"/>
</dbReference>
<evidence type="ECO:0000256" key="3">
    <source>
        <dbReference type="ARBA" id="ARBA00022801"/>
    </source>
</evidence>
<name>A0A1G4PSM9_9HYPH</name>